<evidence type="ECO:0000256" key="4">
    <source>
        <dbReference type="ARBA" id="ARBA00022857"/>
    </source>
</evidence>
<keyword evidence="3 6" id="KW-0274">FAD</keyword>
<dbReference type="InterPro" id="IPR050097">
    <property type="entry name" value="Ferredoxin-NADP_redctase_2"/>
</dbReference>
<feature type="binding site" evidence="6">
    <location>
        <position position="123"/>
    </location>
    <ligand>
        <name>FAD</name>
        <dbReference type="ChEBI" id="CHEBI:57692"/>
    </ligand>
</feature>
<organism evidence="8 9">
    <name type="scientific">Brevibacillus brevis</name>
    <name type="common">Bacillus brevis</name>
    <dbReference type="NCBI Taxonomy" id="1393"/>
    <lineage>
        <taxon>Bacteria</taxon>
        <taxon>Bacillati</taxon>
        <taxon>Bacillota</taxon>
        <taxon>Bacilli</taxon>
        <taxon>Bacillales</taxon>
        <taxon>Paenibacillaceae</taxon>
        <taxon>Brevibacillus</taxon>
    </lineage>
</organism>
<dbReference type="InterPro" id="IPR023753">
    <property type="entry name" value="FAD/NAD-binding_dom"/>
</dbReference>
<dbReference type="Gene3D" id="3.50.50.60">
    <property type="entry name" value="FAD/NAD(P)-binding domain"/>
    <property type="match status" value="2"/>
</dbReference>
<evidence type="ECO:0000256" key="3">
    <source>
        <dbReference type="ARBA" id="ARBA00022827"/>
    </source>
</evidence>
<dbReference type="PRINTS" id="PR00368">
    <property type="entry name" value="FADPNR"/>
</dbReference>
<gene>
    <name evidence="8" type="ORF">RGB73_19535</name>
</gene>
<feature type="binding site" evidence="6">
    <location>
        <position position="331"/>
    </location>
    <ligand>
        <name>FAD</name>
        <dbReference type="ChEBI" id="CHEBI:57692"/>
    </ligand>
</feature>
<keyword evidence="2 6" id="KW-0285">Flavoprotein</keyword>
<dbReference type="EC" id="1.18.1.2" evidence="6"/>
<comment type="similarity">
    <text evidence="6">Belongs to the ferredoxin--NADP reductase type 2 family.</text>
</comment>
<dbReference type="RefSeq" id="WP_310764426.1">
    <property type="nucleotide sequence ID" value="NZ_CP134050.1"/>
</dbReference>
<comment type="cofactor">
    <cofactor evidence="6">
        <name>FAD</name>
        <dbReference type="ChEBI" id="CHEBI:57692"/>
    </cofactor>
    <text evidence="6">Binds 1 FAD per subunit.</text>
</comment>
<feature type="domain" description="FAD/NAD(P)-binding" evidence="7">
    <location>
        <begin position="7"/>
        <end position="308"/>
    </location>
</feature>
<dbReference type="Pfam" id="PF07992">
    <property type="entry name" value="Pyr_redox_2"/>
    <property type="match status" value="1"/>
</dbReference>
<dbReference type="InterPro" id="IPR022890">
    <property type="entry name" value="Fd--NADP_Rdtase_type_2"/>
</dbReference>
<proteinExistence type="inferred from homology"/>
<protein>
    <recommendedName>
        <fullName evidence="6">Ferredoxin--NADP reductase</fullName>
        <shortName evidence="6">FNR</shortName>
        <shortName evidence="6">Fd-NADP(+) reductase</shortName>
        <ecNumber evidence="6">1.18.1.2</ecNumber>
    </recommendedName>
</protein>
<dbReference type="HAMAP" id="MF_01685">
    <property type="entry name" value="FENR2"/>
    <property type="match status" value="1"/>
</dbReference>
<feature type="binding site" evidence="6">
    <location>
        <position position="44"/>
    </location>
    <ligand>
        <name>FAD</name>
        <dbReference type="ChEBI" id="CHEBI:57692"/>
    </ligand>
</feature>
<dbReference type="PRINTS" id="PR00469">
    <property type="entry name" value="PNDRDTASEII"/>
</dbReference>
<feature type="binding site" evidence="6">
    <location>
        <position position="290"/>
    </location>
    <ligand>
        <name>FAD</name>
        <dbReference type="ChEBI" id="CHEBI:57692"/>
    </ligand>
</feature>
<keyword evidence="4 6" id="KW-0521">NADP</keyword>
<dbReference type="InterPro" id="IPR036188">
    <property type="entry name" value="FAD/NAD-bd_sf"/>
</dbReference>
<evidence type="ECO:0000256" key="1">
    <source>
        <dbReference type="ARBA" id="ARBA00011738"/>
    </source>
</evidence>
<dbReference type="SUPFAM" id="SSF51905">
    <property type="entry name" value="FAD/NAD(P)-binding domain"/>
    <property type="match status" value="1"/>
</dbReference>
<evidence type="ECO:0000256" key="6">
    <source>
        <dbReference type="HAMAP-Rule" id="MF_01685"/>
    </source>
</evidence>
<evidence type="ECO:0000256" key="5">
    <source>
        <dbReference type="ARBA" id="ARBA00023002"/>
    </source>
</evidence>
<sequence length="352" mass="38527">MEPRDLFDVTIIGGGPAGLYSSFYSGLREMKTKLIEYQSELGGKLHVYPEKMIWDVGGQTPITGAKLMRQLIEQGLTFQPEVVLNEKVVSIARGEDGIFVLRAASGRLHYSKTVIIAVGGGILTPQKLELEGAEKFEVSNLHYTVKSIHSFKDKTVIISGGGNSAIDWANELEPVAKKVYVTHRKEALTGHEAQVTQLLNSSATCFFRTSITKLIASASREAVESVELTHHETGEVTILPIDDVIISHGYQRDASLLESSELGIAMVDDYYVAGNANGETSIPGLYAAGDIIKYDGKLHLIQGAFQDAANAVNKAKQHVQPEANSYAMVSSHNEIFQQRNRELVKRMLQGQP</sequence>
<dbReference type="Proteomes" id="UP001256827">
    <property type="component" value="Chromosome"/>
</dbReference>
<comment type="subunit">
    <text evidence="1 6">Homodimer.</text>
</comment>
<name>A0ABY9SYU0_BREBE</name>
<evidence type="ECO:0000256" key="2">
    <source>
        <dbReference type="ARBA" id="ARBA00022630"/>
    </source>
</evidence>
<evidence type="ECO:0000259" key="7">
    <source>
        <dbReference type="Pfam" id="PF07992"/>
    </source>
</evidence>
<comment type="caution">
    <text evidence="6">Lacks conserved residue(s) required for the propagation of feature annotation.</text>
</comment>
<evidence type="ECO:0000313" key="9">
    <source>
        <dbReference type="Proteomes" id="UP001256827"/>
    </source>
</evidence>
<keyword evidence="5 6" id="KW-0560">Oxidoreductase</keyword>
<feature type="binding site" evidence="6">
    <location>
        <position position="36"/>
    </location>
    <ligand>
        <name>FAD</name>
        <dbReference type="ChEBI" id="CHEBI:57692"/>
    </ligand>
</feature>
<dbReference type="EMBL" id="CP134050">
    <property type="protein sequence ID" value="WNC12911.1"/>
    <property type="molecule type" value="Genomic_DNA"/>
</dbReference>
<evidence type="ECO:0000313" key="8">
    <source>
        <dbReference type="EMBL" id="WNC12911.1"/>
    </source>
</evidence>
<reference evidence="8 9" key="1">
    <citation type="submission" date="2023-09" db="EMBL/GenBank/DDBJ databases">
        <title>Complete Genome and Methylome dissection of Bacillus brevis NEB573 original source of BbsI restriction endonuclease.</title>
        <authorList>
            <person name="Fomenkov A."/>
            <person name="Roberts R.D."/>
        </authorList>
    </citation>
    <scope>NUCLEOTIDE SEQUENCE [LARGE SCALE GENOMIC DNA]</scope>
    <source>
        <strain evidence="8 9">NEB573</strain>
    </source>
</reference>
<feature type="binding site" evidence="6">
    <location>
        <position position="88"/>
    </location>
    <ligand>
        <name>FAD</name>
        <dbReference type="ChEBI" id="CHEBI:57692"/>
    </ligand>
</feature>
<keyword evidence="9" id="KW-1185">Reference proteome</keyword>
<dbReference type="PANTHER" id="PTHR48105">
    <property type="entry name" value="THIOREDOXIN REDUCTASE 1-RELATED-RELATED"/>
    <property type="match status" value="1"/>
</dbReference>
<accession>A0ABY9SYU0</accession>
<feature type="binding site" evidence="6">
    <location>
        <position position="48"/>
    </location>
    <ligand>
        <name>FAD</name>
        <dbReference type="ChEBI" id="CHEBI:57692"/>
    </ligand>
</feature>
<comment type="catalytic activity">
    <reaction evidence="6">
        <text>2 reduced [2Fe-2S]-[ferredoxin] + NADP(+) + H(+) = 2 oxidized [2Fe-2S]-[ferredoxin] + NADPH</text>
        <dbReference type="Rhea" id="RHEA:20125"/>
        <dbReference type="Rhea" id="RHEA-COMP:10000"/>
        <dbReference type="Rhea" id="RHEA-COMP:10001"/>
        <dbReference type="ChEBI" id="CHEBI:15378"/>
        <dbReference type="ChEBI" id="CHEBI:33737"/>
        <dbReference type="ChEBI" id="CHEBI:33738"/>
        <dbReference type="ChEBI" id="CHEBI:57783"/>
        <dbReference type="ChEBI" id="CHEBI:58349"/>
        <dbReference type="EC" id="1.18.1.2"/>
    </reaction>
</comment>